<dbReference type="Pfam" id="PF01926">
    <property type="entry name" value="MMR_HSR1"/>
    <property type="match status" value="1"/>
</dbReference>
<evidence type="ECO:0000256" key="2">
    <source>
        <dbReference type="ARBA" id="ARBA00022490"/>
    </source>
</evidence>
<name>A0A1F5ZS52_9BACT</name>
<evidence type="ECO:0000259" key="7">
    <source>
        <dbReference type="PROSITE" id="PS51710"/>
    </source>
</evidence>
<dbReference type="PANTHER" id="PTHR11702:SF31">
    <property type="entry name" value="MITOCHONDRIAL RIBOSOME-ASSOCIATED GTPASE 2"/>
    <property type="match status" value="1"/>
</dbReference>
<evidence type="ECO:0000313" key="10">
    <source>
        <dbReference type="Proteomes" id="UP000177383"/>
    </source>
</evidence>
<feature type="domain" description="Obg" evidence="8">
    <location>
        <begin position="1"/>
        <end position="154"/>
    </location>
</feature>
<dbReference type="InterPro" id="IPR036726">
    <property type="entry name" value="GTP1_OBG_dom_sf"/>
</dbReference>
<dbReference type="Pfam" id="PF01018">
    <property type="entry name" value="GTP1_OBG"/>
    <property type="match status" value="1"/>
</dbReference>
<dbReference type="EMBL" id="MFJE01000005">
    <property type="protein sequence ID" value="OGG15174.1"/>
    <property type="molecule type" value="Genomic_DNA"/>
</dbReference>
<dbReference type="CDD" id="cd01898">
    <property type="entry name" value="Obg"/>
    <property type="match status" value="1"/>
</dbReference>
<dbReference type="Proteomes" id="UP000177383">
    <property type="component" value="Unassembled WGS sequence"/>
</dbReference>
<keyword evidence="6" id="KW-0342">GTP-binding</keyword>
<dbReference type="NCBIfam" id="NF008956">
    <property type="entry name" value="PRK12299.1"/>
    <property type="match status" value="1"/>
</dbReference>
<comment type="caution">
    <text evidence="9">The sequence shown here is derived from an EMBL/GenBank/DDBJ whole genome shotgun (WGS) entry which is preliminary data.</text>
</comment>
<proteinExistence type="inferred from homology"/>
<dbReference type="Gene3D" id="3.40.50.300">
    <property type="entry name" value="P-loop containing nucleotide triphosphate hydrolases"/>
    <property type="match status" value="1"/>
</dbReference>
<evidence type="ECO:0000259" key="8">
    <source>
        <dbReference type="PROSITE" id="PS51883"/>
    </source>
</evidence>
<feature type="domain" description="OBG-type G" evidence="7">
    <location>
        <begin position="155"/>
        <end position="314"/>
    </location>
</feature>
<dbReference type="Gene3D" id="2.70.210.12">
    <property type="entry name" value="GTP1/OBG domain"/>
    <property type="match status" value="1"/>
</dbReference>
<evidence type="ECO:0000256" key="1">
    <source>
        <dbReference type="ARBA" id="ARBA00007699"/>
    </source>
</evidence>
<dbReference type="PRINTS" id="PR00326">
    <property type="entry name" value="GTP1OBG"/>
</dbReference>
<keyword evidence="4" id="KW-0378">Hydrolase</keyword>
<organism evidence="9 10">
    <name type="scientific">Candidatus Gottesmanbacteria bacterium RIFCSPHIGHO2_01_FULL_39_10</name>
    <dbReference type="NCBI Taxonomy" id="1798375"/>
    <lineage>
        <taxon>Bacteria</taxon>
        <taxon>Candidatus Gottesmaniibacteriota</taxon>
    </lineage>
</organism>
<dbReference type="PROSITE" id="PS51710">
    <property type="entry name" value="G_OBG"/>
    <property type="match status" value="1"/>
</dbReference>
<dbReference type="SUPFAM" id="SSF52540">
    <property type="entry name" value="P-loop containing nucleoside triphosphate hydrolases"/>
    <property type="match status" value="1"/>
</dbReference>
<dbReference type="InterPro" id="IPR045086">
    <property type="entry name" value="OBG_GTPase"/>
</dbReference>
<dbReference type="GO" id="GO:0005525">
    <property type="term" value="F:GTP binding"/>
    <property type="evidence" value="ECO:0007669"/>
    <property type="project" value="UniProtKB-KW"/>
</dbReference>
<dbReference type="GO" id="GO:0003924">
    <property type="term" value="F:GTPase activity"/>
    <property type="evidence" value="ECO:0007669"/>
    <property type="project" value="InterPro"/>
</dbReference>
<sequence>MFIDEVDITFQAGNGADGRASFYPGYKSGPDGGDGGKGGDIYVRVTSDLTMLSQFRGKRVIKAEDGEKGGKFRKTGRNGKDITITLPLGSILTDGDTGEVIELNDINQKILLCRGGSGGKGTYALASPSNTTPLKSQPGIPGEKRHLTIVLKLIADYGLIGLPSAGKSSLLNTLTSANVKVADYPFTTLTPNLGVMEGKVIADIPGLIEGASSGKGLGIKFLKHIEKVNLILHCISAESENIEKDYKVVRDELGKFNPLLLQKKEIILLTKSDEATLPILKKKQKKLEKYGKVYPISILDDESIGKLKKILRTF</sequence>
<evidence type="ECO:0000256" key="4">
    <source>
        <dbReference type="ARBA" id="ARBA00022801"/>
    </source>
</evidence>
<keyword evidence="5" id="KW-0460">Magnesium</keyword>
<dbReference type="FunFam" id="2.70.210.12:FF:000001">
    <property type="entry name" value="GTPase Obg"/>
    <property type="match status" value="1"/>
</dbReference>
<comment type="similarity">
    <text evidence="1">Belongs to the TRAFAC class OBG-HflX-like GTPase superfamily. OBG GTPase family.</text>
</comment>
<accession>A0A1F5ZS52</accession>
<dbReference type="InterPro" id="IPR006074">
    <property type="entry name" value="GTP1-OBG_CS"/>
</dbReference>
<reference evidence="9 10" key="1">
    <citation type="journal article" date="2016" name="Nat. Commun.">
        <title>Thousands of microbial genomes shed light on interconnected biogeochemical processes in an aquifer system.</title>
        <authorList>
            <person name="Anantharaman K."/>
            <person name="Brown C.T."/>
            <person name="Hug L.A."/>
            <person name="Sharon I."/>
            <person name="Castelle C.J."/>
            <person name="Probst A.J."/>
            <person name="Thomas B.C."/>
            <person name="Singh A."/>
            <person name="Wilkins M.J."/>
            <person name="Karaoz U."/>
            <person name="Brodie E.L."/>
            <person name="Williams K.H."/>
            <person name="Hubbard S.S."/>
            <person name="Banfield J.F."/>
        </authorList>
    </citation>
    <scope>NUCLEOTIDE SEQUENCE [LARGE SCALE GENOMIC DNA]</scope>
</reference>
<dbReference type="InterPro" id="IPR027417">
    <property type="entry name" value="P-loop_NTPase"/>
</dbReference>
<dbReference type="InterPro" id="IPR014100">
    <property type="entry name" value="GTP-bd_Obg/CgtA"/>
</dbReference>
<dbReference type="PROSITE" id="PS00905">
    <property type="entry name" value="GTP1_OBG"/>
    <property type="match status" value="1"/>
</dbReference>
<dbReference type="GO" id="GO:0000287">
    <property type="term" value="F:magnesium ion binding"/>
    <property type="evidence" value="ECO:0007669"/>
    <property type="project" value="InterPro"/>
</dbReference>
<dbReference type="AlphaFoldDB" id="A0A1F5ZS52"/>
<dbReference type="NCBIfam" id="TIGR02729">
    <property type="entry name" value="Obg_CgtA"/>
    <property type="match status" value="1"/>
</dbReference>
<dbReference type="SUPFAM" id="SSF82051">
    <property type="entry name" value="Obg GTP-binding protein N-terminal domain"/>
    <property type="match status" value="1"/>
</dbReference>
<dbReference type="PROSITE" id="PS51883">
    <property type="entry name" value="OBG"/>
    <property type="match status" value="1"/>
</dbReference>
<evidence type="ECO:0000256" key="5">
    <source>
        <dbReference type="ARBA" id="ARBA00022842"/>
    </source>
</evidence>
<protein>
    <submittedName>
        <fullName evidence="9">Obg family GTPase CgtA</fullName>
    </submittedName>
</protein>
<keyword evidence="2" id="KW-0963">Cytoplasm</keyword>
<keyword evidence="3" id="KW-0547">Nucleotide-binding</keyword>
<gene>
    <name evidence="9" type="ORF">A2773_04780</name>
</gene>
<dbReference type="PIRSF" id="PIRSF002401">
    <property type="entry name" value="GTP_bd_Obg/CgtA"/>
    <property type="match status" value="1"/>
</dbReference>
<evidence type="ECO:0000256" key="6">
    <source>
        <dbReference type="ARBA" id="ARBA00023134"/>
    </source>
</evidence>
<dbReference type="PANTHER" id="PTHR11702">
    <property type="entry name" value="DEVELOPMENTALLY REGULATED GTP-BINDING PROTEIN-RELATED"/>
    <property type="match status" value="1"/>
</dbReference>
<dbReference type="InterPro" id="IPR031167">
    <property type="entry name" value="G_OBG"/>
</dbReference>
<evidence type="ECO:0000313" key="9">
    <source>
        <dbReference type="EMBL" id="OGG15174.1"/>
    </source>
</evidence>
<evidence type="ECO:0000256" key="3">
    <source>
        <dbReference type="ARBA" id="ARBA00022741"/>
    </source>
</evidence>
<dbReference type="InterPro" id="IPR006169">
    <property type="entry name" value="GTP1_OBG_dom"/>
</dbReference>
<dbReference type="GO" id="GO:0042254">
    <property type="term" value="P:ribosome biogenesis"/>
    <property type="evidence" value="ECO:0007669"/>
    <property type="project" value="UniProtKB-UniRule"/>
</dbReference>
<dbReference type="InterPro" id="IPR006073">
    <property type="entry name" value="GTP-bd"/>
</dbReference>
<dbReference type="STRING" id="1798375.A2773_04780"/>